<dbReference type="InterPro" id="IPR004148">
    <property type="entry name" value="BAR_dom"/>
</dbReference>
<evidence type="ECO:0000313" key="4">
    <source>
        <dbReference type="WBParaSite" id="ACOC_0000267601-mRNA-1"/>
    </source>
</evidence>
<evidence type="ECO:0000259" key="1">
    <source>
        <dbReference type="Pfam" id="PF03114"/>
    </source>
</evidence>
<name>A0A0R3PEY0_ANGCS</name>
<dbReference type="EMBL" id="UYYA01000582">
    <property type="protein sequence ID" value="VDM54262.1"/>
    <property type="molecule type" value="Genomic_DNA"/>
</dbReference>
<organism evidence="4">
    <name type="scientific">Angiostrongylus costaricensis</name>
    <name type="common">Nematode worm</name>
    <dbReference type="NCBI Taxonomy" id="334426"/>
    <lineage>
        <taxon>Eukaryota</taxon>
        <taxon>Metazoa</taxon>
        <taxon>Ecdysozoa</taxon>
        <taxon>Nematoda</taxon>
        <taxon>Chromadorea</taxon>
        <taxon>Rhabditida</taxon>
        <taxon>Rhabditina</taxon>
        <taxon>Rhabditomorpha</taxon>
        <taxon>Strongyloidea</taxon>
        <taxon>Metastrongylidae</taxon>
        <taxon>Angiostrongylus</taxon>
    </lineage>
</organism>
<sequence length="236" mass="26888">MIQKAAERIGLVEETKLEPTFKEGISKVESYRLALDGALDGLELMIQPNRKVLETGAISSPPKQNPYELAASGCTKLKQFVNNRLENTGPIKRELQSRLDIIINAMNNMASTERAAQTKGRAAIRRIRRFVTVDNKEMKADVEKMNEGLLQMDVARHEVKNSKTKEELEEKGVLYQKTVRNFNEQASKIQLVIDELPSTIFTNQREVVKFFAQREKYHTTAAEILKEAVENLKKKQ</sequence>
<dbReference type="OrthoDB" id="5793263at2759"/>
<reference evidence="4" key="1">
    <citation type="submission" date="2017-02" db="UniProtKB">
        <authorList>
            <consortium name="WormBaseParasite"/>
        </authorList>
    </citation>
    <scope>IDENTIFICATION</scope>
</reference>
<evidence type="ECO:0000313" key="2">
    <source>
        <dbReference type="EMBL" id="VDM54262.1"/>
    </source>
</evidence>
<reference evidence="2 3" key="2">
    <citation type="submission" date="2018-11" db="EMBL/GenBank/DDBJ databases">
        <authorList>
            <consortium name="Pathogen Informatics"/>
        </authorList>
    </citation>
    <scope>NUCLEOTIDE SEQUENCE [LARGE SCALE GENOMIC DNA]</scope>
    <source>
        <strain evidence="2 3">Costa Rica</strain>
    </source>
</reference>
<gene>
    <name evidence="2" type="ORF">ACOC_LOCUS2677</name>
</gene>
<dbReference type="GO" id="GO:0005737">
    <property type="term" value="C:cytoplasm"/>
    <property type="evidence" value="ECO:0007669"/>
    <property type="project" value="InterPro"/>
</dbReference>
<keyword evidence="3" id="KW-1185">Reference proteome</keyword>
<accession>A0A0R3PEY0</accession>
<dbReference type="InterPro" id="IPR027267">
    <property type="entry name" value="AH/BAR_dom_sf"/>
</dbReference>
<dbReference type="AlphaFoldDB" id="A0A0R3PEY0"/>
<protein>
    <submittedName>
        <fullName evidence="4">BAR domain-containing protein</fullName>
    </submittedName>
</protein>
<dbReference type="Proteomes" id="UP000267027">
    <property type="component" value="Unassembled WGS sequence"/>
</dbReference>
<feature type="domain" description="BAR" evidence="1">
    <location>
        <begin position="3"/>
        <end position="233"/>
    </location>
</feature>
<proteinExistence type="predicted"/>
<dbReference type="SUPFAM" id="SSF103657">
    <property type="entry name" value="BAR/IMD domain-like"/>
    <property type="match status" value="1"/>
</dbReference>
<dbReference type="WBParaSite" id="ACOC_0000267601-mRNA-1">
    <property type="protein sequence ID" value="ACOC_0000267601-mRNA-1"/>
    <property type="gene ID" value="ACOC_0000267601"/>
</dbReference>
<dbReference type="Gene3D" id="1.20.1270.60">
    <property type="entry name" value="Arfaptin homology (AH) domain/BAR domain"/>
    <property type="match status" value="1"/>
</dbReference>
<dbReference type="Pfam" id="PF03114">
    <property type="entry name" value="BAR"/>
    <property type="match status" value="1"/>
</dbReference>
<evidence type="ECO:0000313" key="3">
    <source>
        <dbReference type="Proteomes" id="UP000267027"/>
    </source>
</evidence>
<dbReference type="OMA" id="ATACTKM"/>